<evidence type="ECO:0000259" key="10">
    <source>
        <dbReference type="PROSITE" id="PS51314"/>
    </source>
</evidence>
<dbReference type="InterPro" id="IPR037202">
    <property type="entry name" value="ESCRT_assembly_dom"/>
</dbReference>
<dbReference type="GO" id="GO:0006612">
    <property type="term" value="P:protein targeting to membrane"/>
    <property type="evidence" value="ECO:0007669"/>
    <property type="project" value="TreeGrafter"/>
</dbReference>
<keyword evidence="5 7" id="KW-0653">Protein transport</keyword>
<dbReference type="WBParaSite" id="TCLT_0000988101-mRNA-1">
    <property type="protein sequence ID" value="TCLT_0000988101-mRNA-1"/>
    <property type="gene ID" value="TCLT_0000988101"/>
</dbReference>
<feature type="compositionally biased region" description="Polar residues" evidence="9">
    <location>
        <begin position="182"/>
        <end position="197"/>
    </location>
</feature>
<dbReference type="InterPro" id="IPR009851">
    <property type="entry name" value="Mod_r"/>
</dbReference>
<dbReference type="AlphaFoldDB" id="A0A0N5D9R5"/>
<comment type="subcellular location">
    <subcellularLocation>
        <location evidence="1">Late endosome membrane</location>
        <topology evidence="1">Peripheral membrane protein</topology>
    </subcellularLocation>
</comment>
<evidence type="ECO:0000256" key="4">
    <source>
        <dbReference type="ARBA" id="ARBA00022753"/>
    </source>
</evidence>
<feature type="region of interest" description="Disordered" evidence="9">
    <location>
        <begin position="182"/>
        <end position="201"/>
    </location>
</feature>
<reference evidence="11 12" key="2">
    <citation type="submission" date="2018-11" db="EMBL/GenBank/DDBJ databases">
        <authorList>
            <consortium name="Pathogen Informatics"/>
        </authorList>
    </citation>
    <scope>NUCLEOTIDE SEQUENCE [LARGE SCALE GENOMIC DNA]</scope>
</reference>
<keyword evidence="8" id="KW-0175">Coiled coil</keyword>
<dbReference type="GO" id="GO:0031902">
    <property type="term" value="C:late endosome membrane"/>
    <property type="evidence" value="ECO:0007669"/>
    <property type="project" value="UniProtKB-SubCell"/>
</dbReference>
<evidence type="ECO:0000256" key="7">
    <source>
        <dbReference type="PROSITE-ProRule" id="PRU00646"/>
    </source>
</evidence>
<dbReference type="GO" id="GO:0043162">
    <property type="term" value="P:ubiquitin-dependent protein catabolic process via the multivesicular body sorting pathway"/>
    <property type="evidence" value="ECO:0007669"/>
    <property type="project" value="TreeGrafter"/>
</dbReference>
<sequence length="213" mass="23927">MADVLYESLLDTCVSKAMATVKSMKYDNVKALLDDGDEKIDNIINGISNVKALPTEREMVLVQNKSLAEWNLSQEPKIDEAKKRLQTTYNEAVKVKDEVMELKKQLDLLSDEKSLDTSSVLLQAAAQSADDESEAIADQYLNGEIEVDQFLKVFIEKKTLAHMRKIKSERLLAILRQQQYAQPTSNSSATPYPTTTGAGLYPRAQPVRHSFWS</sequence>
<keyword evidence="3 7" id="KW-0813">Transport</keyword>
<evidence type="ECO:0000313" key="11">
    <source>
        <dbReference type="EMBL" id="VDN07536.1"/>
    </source>
</evidence>
<evidence type="ECO:0000313" key="12">
    <source>
        <dbReference type="Proteomes" id="UP000276776"/>
    </source>
</evidence>
<evidence type="ECO:0000256" key="1">
    <source>
        <dbReference type="ARBA" id="ARBA00004633"/>
    </source>
</evidence>
<dbReference type="PANTHER" id="PTHR13678">
    <property type="entry name" value="VACUOLAR PROTEIN SORTING-ASSOCIATED PROTEIN 37"/>
    <property type="match status" value="1"/>
</dbReference>
<dbReference type="SUPFAM" id="SSF140111">
    <property type="entry name" value="Endosomal sorting complex assembly domain"/>
    <property type="match status" value="1"/>
</dbReference>
<dbReference type="InterPro" id="IPR029012">
    <property type="entry name" value="Helix_hairpin_bin_sf"/>
</dbReference>
<dbReference type="EMBL" id="UYYF01004901">
    <property type="protein sequence ID" value="VDN07536.1"/>
    <property type="molecule type" value="Genomic_DNA"/>
</dbReference>
<dbReference type="STRING" id="103827.A0A0N5D9R5"/>
<feature type="coiled-coil region" evidence="8">
    <location>
        <begin position="78"/>
        <end position="112"/>
    </location>
</feature>
<dbReference type="PANTHER" id="PTHR13678:SF27">
    <property type="entry name" value="LD45836P"/>
    <property type="match status" value="1"/>
</dbReference>
<dbReference type="PROSITE" id="PS51314">
    <property type="entry name" value="VPS37_C"/>
    <property type="match status" value="1"/>
</dbReference>
<evidence type="ECO:0000256" key="9">
    <source>
        <dbReference type="SAM" id="MobiDB-lite"/>
    </source>
</evidence>
<keyword evidence="12" id="KW-1185">Reference proteome</keyword>
<feature type="domain" description="VPS37 C-terminal" evidence="10">
    <location>
        <begin position="96"/>
        <end position="185"/>
    </location>
</feature>
<evidence type="ECO:0000256" key="8">
    <source>
        <dbReference type="SAM" id="Coils"/>
    </source>
</evidence>
<dbReference type="GO" id="GO:0000813">
    <property type="term" value="C:ESCRT I complex"/>
    <property type="evidence" value="ECO:0007669"/>
    <property type="project" value="UniProtKB-ARBA"/>
</dbReference>
<evidence type="ECO:0000256" key="6">
    <source>
        <dbReference type="ARBA" id="ARBA00025010"/>
    </source>
</evidence>
<name>A0A0N5D9R5_THECL</name>
<evidence type="ECO:0000256" key="5">
    <source>
        <dbReference type="ARBA" id="ARBA00022927"/>
    </source>
</evidence>
<dbReference type="Proteomes" id="UP000276776">
    <property type="component" value="Unassembled WGS sequence"/>
</dbReference>
<dbReference type="Gene3D" id="1.10.287.660">
    <property type="entry name" value="Helix hairpin bin"/>
    <property type="match status" value="1"/>
</dbReference>
<keyword evidence="4" id="KW-0967">Endosome</keyword>
<evidence type="ECO:0000256" key="2">
    <source>
        <dbReference type="ARBA" id="ARBA00007617"/>
    </source>
</evidence>
<accession>A0A0N5D9R5</accession>
<dbReference type="Pfam" id="PF07200">
    <property type="entry name" value="Mod_r"/>
    <property type="match status" value="1"/>
</dbReference>
<protein>
    <submittedName>
        <fullName evidence="13">VPS37 C-terminal domain-containing protein</fullName>
    </submittedName>
</protein>
<comment type="similarity">
    <text evidence="2">Belongs to the VPS37 family.</text>
</comment>
<organism evidence="13">
    <name type="scientific">Thelazia callipaeda</name>
    <name type="common">Oriental eyeworm</name>
    <name type="synonym">Parasitic nematode</name>
    <dbReference type="NCBI Taxonomy" id="103827"/>
    <lineage>
        <taxon>Eukaryota</taxon>
        <taxon>Metazoa</taxon>
        <taxon>Ecdysozoa</taxon>
        <taxon>Nematoda</taxon>
        <taxon>Chromadorea</taxon>
        <taxon>Rhabditida</taxon>
        <taxon>Spirurina</taxon>
        <taxon>Spiruromorpha</taxon>
        <taxon>Thelazioidea</taxon>
        <taxon>Thelaziidae</taxon>
        <taxon>Thelazia</taxon>
    </lineage>
</organism>
<dbReference type="GO" id="GO:0006623">
    <property type="term" value="P:protein targeting to vacuole"/>
    <property type="evidence" value="ECO:0007669"/>
    <property type="project" value="TreeGrafter"/>
</dbReference>
<gene>
    <name evidence="11" type="ORF">TCLT_LOCUS9870</name>
</gene>
<evidence type="ECO:0000313" key="13">
    <source>
        <dbReference type="WBParaSite" id="TCLT_0000988101-mRNA-1"/>
    </source>
</evidence>
<evidence type="ECO:0000256" key="3">
    <source>
        <dbReference type="ARBA" id="ARBA00022448"/>
    </source>
</evidence>
<dbReference type="OMA" id="MYQEYLN"/>
<reference evidence="13" key="1">
    <citation type="submission" date="2017-02" db="UniProtKB">
        <authorList>
            <consortium name="WormBaseParasite"/>
        </authorList>
    </citation>
    <scope>IDENTIFICATION</scope>
</reference>
<dbReference type="OrthoDB" id="10004364at2759"/>
<proteinExistence type="inferred from homology"/>
<comment type="function">
    <text evidence="6">Component of the ESCRT-I complex, a regulator of vesicular trafficking process. Required for the sorting of endocytic ubiquitinated cargos into multivesicular bodies. May be involved in cell growth and differentiation.</text>
</comment>